<dbReference type="RefSeq" id="XP_031554232.1">
    <property type="nucleotide sequence ID" value="XM_031698372.1"/>
</dbReference>
<comment type="similarity">
    <text evidence="1">Belongs to the CNPPD1 family.</text>
</comment>
<dbReference type="OrthoDB" id="244495at2759"/>
<dbReference type="InterPro" id="IPR013922">
    <property type="entry name" value="Cyclin_PHO80-like"/>
</dbReference>
<evidence type="ECO:0000313" key="4">
    <source>
        <dbReference type="RefSeq" id="XP_031554232.1"/>
    </source>
</evidence>
<accession>A0A6P8HNN7</accession>
<dbReference type="GO" id="GO:0000307">
    <property type="term" value="C:cyclin-dependent protein kinase holoenzyme complex"/>
    <property type="evidence" value="ECO:0007669"/>
    <property type="project" value="TreeGrafter"/>
</dbReference>
<dbReference type="CDD" id="cd20557">
    <property type="entry name" value="CYCLIN_ScPCL1-like"/>
    <property type="match status" value="1"/>
</dbReference>
<name>A0A6P8HNN7_ACTTE</name>
<sequence length="437" mass="49658">MFYWPFTSLRSPCSSTEALELESKMADQVMFAKRVRKSLYYGEYSDASLPSLSVTDVAVEVLNNTVPSRKRLLDRKYAHSVARRAKISPCTLMMGMLYAERLRQRNPQNTMTLNSSDVFLISIMVASKYLYDEGEEEEVYNEDWARAGCKTVQDINKLEMDFLQLMDWNLFISKGEFLNFVSQVESKVALNKGCARGWLTYSDMCTLLNNKALLDLLQVIRQQLLTNISKCLTAYLFGVSLLLGSSALASLTHNSSKQDTIFHGTPVQPSFNCLTTEASCVFSREGIEVASPGLDLVFRPITQRRKRVPGSFLQRQGFQNMASSREQKMDAREVNQSPSENHTFPRSIDISVLFKTLGNFTSQNLNLKTRLVTHGRYSNGTDRELSVQSWSSLCVHKMNVGLFGPQIVKKRCFEKFPKSSVSSTEWNCYYRQQLCVS</sequence>
<reference evidence="4" key="1">
    <citation type="submission" date="2025-08" db="UniProtKB">
        <authorList>
            <consortium name="RefSeq"/>
        </authorList>
    </citation>
    <scope>IDENTIFICATION</scope>
    <source>
        <tissue evidence="4">Tentacle</tissue>
    </source>
</reference>
<dbReference type="Gene3D" id="1.10.472.10">
    <property type="entry name" value="Cyclin-like"/>
    <property type="match status" value="1"/>
</dbReference>
<dbReference type="Pfam" id="PF08613">
    <property type="entry name" value="Cyclin"/>
    <property type="match status" value="1"/>
</dbReference>
<dbReference type="GeneID" id="116291227"/>
<dbReference type="PANTHER" id="PTHR15615">
    <property type="match status" value="1"/>
</dbReference>
<evidence type="ECO:0000313" key="3">
    <source>
        <dbReference type="Proteomes" id="UP000515163"/>
    </source>
</evidence>
<keyword evidence="3" id="KW-1185">Reference proteome</keyword>
<evidence type="ECO:0000256" key="2">
    <source>
        <dbReference type="ARBA" id="ARBA00040808"/>
    </source>
</evidence>
<dbReference type="InterPro" id="IPR036915">
    <property type="entry name" value="Cyclin-like_sf"/>
</dbReference>
<dbReference type="PANTHER" id="PTHR15615:SF108">
    <property type="entry name" value="PROTEIN CNPPD1"/>
    <property type="match status" value="1"/>
</dbReference>
<dbReference type="KEGG" id="aten:116291227"/>
<dbReference type="Proteomes" id="UP000515163">
    <property type="component" value="Unplaced"/>
</dbReference>
<gene>
    <name evidence="4" type="primary">LOC116291227</name>
</gene>
<proteinExistence type="inferred from homology"/>
<dbReference type="GO" id="GO:0016538">
    <property type="term" value="F:cyclin-dependent protein serine/threonine kinase regulator activity"/>
    <property type="evidence" value="ECO:0007669"/>
    <property type="project" value="TreeGrafter"/>
</dbReference>
<dbReference type="SUPFAM" id="SSF47954">
    <property type="entry name" value="Cyclin-like"/>
    <property type="match status" value="1"/>
</dbReference>
<dbReference type="InParanoid" id="A0A6P8HNN7"/>
<organism evidence="3 4">
    <name type="scientific">Actinia tenebrosa</name>
    <name type="common">Australian red waratah sea anemone</name>
    <dbReference type="NCBI Taxonomy" id="6105"/>
    <lineage>
        <taxon>Eukaryota</taxon>
        <taxon>Metazoa</taxon>
        <taxon>Cnidaria</taxon>
        <taxon>Anthozoa</taxon>
        <taxon>Hexacorallia</taxon>
        <taxon>Actiniaria</taxon>
        <taxon>Actiniidae</taxon>
        <taxon>Actinia</taxon>
    </lineage>
</organism>
<dbReference type="GO" id="GO:0019901">
    <property type="term" value="F:protein kinase binding"/>
    <property type="evidence" value="ECO:0007669"/>
    <property type="project" value="InterPro"/>
</dbReference>
<dbReference type="AlphaFoldDB" id="A0A6P8HNN7"/>
<dbReference type="GO" id="GO:0005634">
    <property type="term" value="C:nucleus"/>
    <property type="evidence" value="ECO:0007669"/>
    <property type="project" value="TreeGrafter"/>
</dbReference>
<protein>
    <recommendedName>
        <fullName evidence="2">Protein CNPPD1</fullName>
    </recommendedName>
</protein>
<evidence type="ECO:0000256" key="1">
    <source>
        <dbReference type="ARBA" id="ARBA00038508"/>
    </source>
</evidence>